<keyword evidence="3" id="KW-1185">Reference proteome</keyword>
<sequence length="630" mass="69497">MASISRFDLDKMADENVPDPAPTRSNDQILPFATRTYSFELDETRFVLDANLLREALEITSIDQAHRFVSPPLGDAIMDFVNELGYTEANLGNPTKKGRKDKAHVIPYCWFMKLIIYHLGRAHNIHQRSASLFHLAEEDLRLGNLKFVPKGKDDEVFGMPIPNELISNNIRNAPYYNAYLEMVAKHDRKIIAEKAKKKKPTTAKQPKSKSATEKSSKPAPASKPKPAKEKLSKTSTGKPPKPKPIKEKSTKATPLQKANKGKVAKVCNVKCSFQLVDEPDEELAQPKPEPEPEPKLQGEGEEYDVERAIQMSLESFHAAGHVHVGGVAIQEPVAKATQPLPVVEGNSKAIVTEEQATQSLLALHTPKRRSTTDQFIFQRWTPATKEASTRPSAQPHHDTSANVIRKSSSPIDAKTCAESDKINNGGDTEILQITEELEEDTDKRVNLEEKTAELDQDQAGSDPGETHESRTSPKQAFMDEDQARPNPGESGVALTRSDPEPTHDEFMANLYPRVQESLNFLADEHVILEDPLSSTGTLSLIKNMDDAYTIGDQFINDKSTEDESEKLNVEAKVVSMVTVLIYQASSLVPPLSTPVVDLSLPKPASSTTQAPIFTATTTTITTTLPPPPQL</sequence>
<feature type="region of interest" description="Disordered" evidence="1">
    <location>
        <begin position="1"/>
        <end position="27"/>
    </location>
</feature>
<evidence type="ECO:0000256" key="1">
    <source>
        <dbReference type="SAM" id="MobiDB-lite"/>
    </source>
</evidence>
<accession>A0ABQ5DA63</accession>
<name>A0ABQ5DA63_9ASTR</name>
<proteinExistence type="predicted"/>
<reference evidence="2" key="1">
    <citation type="journal article" date="2022" name="Int. J. Mol. Sci.">
        <title>Draft Genome of Tanacetum Coccineum: Genomic Comparison of Closely Related Tanacetum-Family Plants.</title>
        <authorList>
            <person name="Yamashiro T."/>
            <person name="Shiraishi A."/>
            <person name="Nakayama K."/>
            <person name="Satake H."/>
        </authorList>
    </citation>
    <scope>NUCLEOTIDE SEQUENCE</scope>
</reference>
<feature type="region of interest" description="Disordered" evidence="1">
    <location>
        <begin position="278"/>
        <end position="301"/>
    </location>
</feature>
<feature type="region of interest" description="Disordered" evidence="1">
    <location>
        <begin position="383"/>
        <end position="428"/>
    </location>
</feature>
<organism evidence="2 3">
    <name type="scientific">Tanacetum coccineum</name>
    <dbReference type="NCBI Taxonomy" id="301880"/>
    <lineage>
        <taxon>Eukaryota</taxon>
        <taxon>Viridiplantae</taxon>
        <taxon>Streptophyta</taxon>
        <taxon>Embryophyta</taxon>
        <taxon>Tracheophyta</taxon>
        <taxon>Spermatophyta</taxon>
        <taxon>Magnoliopsida</taxon>
        <taxon>eudicotyledons</taxon>
        <taxon>Gunneridae</taxon>
        <taxon>Pentapetalae</taxon>
        <taxon>asterids</taxon>
        <taxon>campanulids</taxon>
        <taxon>Asterales</taxon>
        <taxon>Asteraceae</taxon>
        <taxon>Asteroideae</taxon>
        <taxon>Anthemideae</taxon>
        <taxon>Anthemidinae</taxon>
        <taxon>Tanacetum</taxon>
    </lineage>
</organism>
<evidence type="ECO:0008006" key="4">
    <source>
        <dbReference type="Google" id="ProtNLM"/>
    </source>
</evidence>
<protein>
    <recommendedName>
        <fullName evidence="4">Histone deacetylase 14</fullName>
    </recommendedName>
</protein>
<gene>
    <name evidence="2" type="ORF">Tco_0925565</name>
</gene>
<dbReference type="EMBL" id="BQNB010015025">
    <property type="protein sequence ID" value="GJT35146.1"/>
    <property type="molecule type" value="Genomic_DNA"/>
</dbReference>
<feature type="region of interest" description="Disordered" evidence="1">
    <location>
        <begin position="193"/>
        <end position="259"/>
    </location>
</feature>
<comment type="caution">
    <text evidence="2">The sequence shown here is derived from an EMBL/GenBank/DDBJ whole genome shotgun (WGS) entry which is preliminary data.</text>
</comment>
<evidence type="ECO:0000313" key="3">
    <source>
        <dbReference type="Proteomes" id="UP001151760"/>
    </source>
</evidence>
<feature type="region of interest" description="Disordered" evidence="1">
    <location>
        <begin position="451"/>
        <end position="493"/>
    </location>
</feature>
<reference evidence="2" key="2">
    <citation type="submission" date="2022-01" db="EMBL/GenBank/DDBJ databases">
        <authorList>
            <person name="Yamashiro T."/>
            <person name="Shiraishi A."/>
            <person name="Satake H."/>
            <person name="Nakayama K."/>
        </authorList>
    </citation>
    <scope>NUCLEOTIDE SEQUENCE</scope>
</reference>
<evidence type="ECO:0000313" key="2">
    <source>
        <dbReference type="EMBL" id="GJT35146.1"/>
    </source>
</evidence>
<dbReference type="Proteomes" id="UP001151760">
    <property type="component" value="Unassembled WGS sequence"/>
</dbReference>
<feature type="compositionally biased region" description="Polar residues" evidence="1">
    <location>
        <begin position="400"/>
        <end position="410"/>
    </location>
</feature>
<feature type="compositionally biased region" description="Basic and acidic residues" evidence="1">
    <location>
        <begin position="288"/>
        <end position="298"/>
    </location>
</feature>